<proteinExistence type="predicted"/>
<gene>
    <name evidence="2" type="ORF">GCM10010517_46470</name>
</gene>
<accession>A0ABN3W3U6</accession>
<feature type="region of interest" description="Disordered" evidence="1">
    <location>
        <begin position="24"/>
        <end position="68"/>
    </location>
</feature>
<dbReference type="Proteomes" id="UP001500831">
    <property type="component" value="Unassembled WGS sequence"/>
</dbReference>
<dbReference type="RefSeq" id="WP_344975275.1">
    <property type="nucleotide sequence ID" value="NZ_BAAAVI010000035.1"/>
</dbReference>
<evidence type="ECO:0000313" key="3">
    <source>
        <dbReference type="Proteomes" id="UP001500831"/>
    </source>
</evidence>
<comment type="caution">
    <text evidence="2">The sequence shown here is derived from an EMBL/GenBank/DDBJ whole genome shotgun (WGS) entry which is preliminary data.</text>
</comment>
<sequence length="68" mass="6882">MSAPGRVISPSTADGVLAAVDARLGDDDAGDDDVGDVLRRAPGEPDPAAEGTCSRQPGRDASRASARY</sequence>
<evidence type="ECO:0000313" key="2">
    <source>
        <dbReference type="EMBL" id="GAA2883296.1"/>
    </source>
</evidence>
<dbReference type="EMBL" id="BAAAVI010000035">
    <property type="protein sequence ID" value="GAA2883296.1"/>
    <property type="molecule type" value="Genomic_DNA"/>
</dbReference>
<reference evidence="2 3" key="1">
    <citation type="journal article" date="2019" name="Int. J. Syst. Evol. Microbiol.">
        <title>The Global Catalogue of Microorganisms (GCM) 10K type strain sequencing project: providing services to taxonomists for standard genome sequencing and annotation.</title>
        <authorList>
            <consortium name="The Broad Institute Genomics Platform"/>
            <consortium name="The Broad Institute Genome Sequencing Center for Infectious Disease"/>
            <person name="Wu L."/>
            <person name="Ma J."/>
        </authorList>
    </citation>
    <scope>NUCLEOTIDE SEQUENCE [LARGE SCALE GENOMIC DNA]</scope>
    <source>
        <strain evidence="2 3">JCM 6242</strain>
    </source>
</reference>
<organism evidence="2 3">
    <name type="scientific">Streptosporangium fragile</name>
    <dbReference type="NCBI Taxonomy" id="46186"/>
    <lineage>
        <taxon>Bacteria</taxon>
        <taxon>Bacillati</taxon>
        <taxon>Actinomycetota</taxon>
        <taxon>Actinomycetes</taxon>
        <taxon>Streptosporangiales</taxon>
        <taxon>Streptosporangiaceae</taxon>
        <taxon>Streptosporangium</taxon>
    </lineage>
</organism>
<protein>
    <submittedName>
        <fullName evidence="2">Uncharacterized protein</fullName>
    </submittedName>
</protein>
<name>A0ABN3W3U6_9ACTN</name>
<evidence type="ECO:0000256" key="1">
    <source>
        <dbReference type="SAM" id="MobiDB-lite"/>
    </source>
</evidence>
<keyword evidence="3" id="KW-1185">Reference proteome</keyword>